<accession>A0ABU7V199</accession>
<evidence type="ECO:0000256" key="3">
    <source>
        <dbReference type="ARBA" id="ARBA00022896"/>
    </source>
</evidence>
<reference evidence="8 9" key="1">
    <citation type="submission" date="2024-01" db="EMBL/GenBank/DDBJ databases">
        <title>Novel species of the genus Luteimonas isolated from rivers.</title>
        <authorList>
            <person name="Lu H."/>
        </authorList>
    </citation>
    <scope>NUCLEOTIDE SEQUENCE [LARGE SCALE GENOMIC DNA]</scope>
    <source>
        <strain evidence="8 9">FXH3W</strain>
    </source>
</reference>
<dbReference type="SMART" id="SM00702">
    <property type="entry name" value="P4Hc"/>
    <property type="match status" value="1"/>
</dbReference>
<proteinExistence type="predicted"/>
<evidence type="ECO:0000256" key="4">
    <source>
        <dbReference type="ARBA" id="ARBA00022964"/>
    </source>
</evidence>
<dbReference type="EMBL" id="JAZHBO010000002">
    <property type="protein sequence ID" value="MEF2156549.1"/>
    <property type="molecule type" value="Genomic_DNA"/>
</dbReference>
<dbReference type="Proteomes" id="UP001356170">
    <property type="component" value="Unassembled WGS sequence"/>
</dbReference>
<dbReference type="InterPro" id="IPR006620">
    <property type="entry name" value="Pro_4_hyd_alph"/>
</dbReference>
<organism evidence="8 9">
    <name type="scientific">Aquilutibacter rugosus</name>
    <dbReference type="NCBI Taxonomy" id="3115820"/>
    <lineage>
        <taxon>Bacteria</taxon>
        <taxon>Pseudomonadati</taxon>
        <taxon>Pseudomonadota</taxon>
        <taxon>Gammaproteobacteria</taxon>
        <taxon>Lysobacterales</taxon>
        <taxon>Lysobacteraceae</taxon>
        <taxon>Aquilutibacter</taxon>
    </lineage>
</organism>
<evidence type="ECO:0000256" key="2">
    <source>
        <dbReference type="ARBA" id="ARBA00022723"/>
    </source>
</evidence>
<dbReference type="InterPro" id="IPR005123">
    <property type="entry name" value="Oxoglu/Fe-dep_dioxygenase_dom"/>
</dbReference>
<keyword evidence="4" id="KW-0223">Dioxygenase</keyword>
<dbReference type="Gene3D" id="2.60.120.620">
    <property type="entry name" value="q2cbj1_9rhob like domain"/>
    <property type="match status" value="1"/>
</dbReference>
<keyword evidence="9" id="KW-1185">Reference proteome</keyword>
<evidence type="ECO:0000256" key="6">
    <source>
        <dbReference type="ARBA" id="ARBA00023004"/>
    </source>
</evidence>
<protein>
    <submittedName>
        <fullName evidence="8">2OG-Fe(II) oxygenase</fullName>
    </submittedName>
</protein>
<name>A0ABU7V199_9GAMM</name>
<dbReference type="InterPro" id="IPR045054">
    <property type="entry name" value="P4HA-like"/>
</dbReference>
<keyword evidence="5" id="KW-0560">Oxidoreductase</keyword>
<comment type="cofactor">
    <cofactor evidence="1">
        <name>L-ascorbate</name>
        <dbReference type="ChEBI" id="CHEBI:38290"/>
    </cofactor>
</comment>
<keyword evidence="3" id="KW-0847">Vitamin C</keyword>
<dbReference type="InterPro" id="IPR044862">
    <property type="entry name" value="Pro_4_hyd_alph_FE2OG_OXY"/>
</dbReference>
<keyword evidence="6" id="KW-0408">Iron</keyword>
<evidence type="ECO:0000256" key="5">
    <source>
        <dbReference type="ARBA" id="ARBA00023002"/>
    </source>
</evidence>
<dbReference type="PANTHER" id="PTHR10869:SF246">
    <property type="entry name" value="TRANSMEMBRANE PROLYL 4-HYDROXYLASE"/>
    <property type="match status" value="1"/>
</dbReference>
<evidence type="ECO:0000313" key="9">
    <source>
        <dbReference type="Proteomes" id="UP001356170"/>
    </source>
</evidence>
<dbReference type="Pfam" id="PF13640">
    <property type="entry name" value="2OG-FeII_Oxy_3"/>
    <property type="match status" value="1"/>
</dbReference>
<dbReference type="PROSITE" id="PS51471">
    <property type="entry name" value="FE2OG_OXY"/>
    <property type="match status" value="1"/>
</dbReference>
<feature type="domain" description="Fe2OG dioxygenase" evidence="7">
    <location>
        <begin position="185"/>
        <end position="294"/>
    </location>
</feature>
<evidence type="ECO:0000313" key="8">
    <source>
        <dbReference type="EMBL" id="MEF2156549.1"/>
    </source>
</evidence>
<evidence type="ECO:0000259" key="7">
    <source>
        <dbReference type="PROSITE" id="PS51471"/>
    </source>
</evidence>
<dbReference type="RefSeq" id="WP_331704307.1">
    <property type="nucleotide sequence ID" value="NZ_JAZHBO010000002.1"/>
</dbReference>
<sequence>MAVNINRDLAQWLIERVEEGTPEKQVRRNLQDHGYDRVQVQSLCDFAYRNTKALYAALAQFDHDIAHETEQDVPLFASMAALELPDDNSLLSLTHDGGPVRILASVERPHVVLLGNFLSDAECDALMALGHSELRRAEVVHRETGNAVIDDRRTSDYATFQRGEHPLLVRIEERIERLTGLPTTHGEGIQVMRYSEGAEYRPHFDFFDPDGAFMRRRSDTGGQRVATLVMYLNDAPAGGATVFPDAGLAIRPHKGCAVYFAYTTSNGECDNLSFHGGAPVVRGEKWIASKWLRTKPYFSDAE</sequence>
<evidence type="ECO:0000256" key="1">
    <source>
        <dbReference type="ARBA" id="ARBA00001961"/>
    </source>
</evidence>
<keyword evidence="2" id="KW-0479">Metal-binding</keyword>
<comment type="caution">
    <text evidence="8">The sequence shown here is derived from an EMBL/GenBank/DDBJ whole genome shotgun (WGS) entry which is preliminary data.</text>
</comment>
<dbReference type="PANTHER" id="PTHR10869">
    <property type="entry name" value="PROLYL 4-HYDROXYLASE ALPHA SUBUNIT"/>
    <property type="match status" value="1"/>
</dbReference>
<gene>
    <name evidence="8" type="ORF">V3390_10025</name>
</gene>